<feature type="transmembrane region" description="Helical" evidence="13">
    <location>
        <begin position="66"/>
        <end position="84"/>
    </location>
</feature>
<keyword evidence="10 13" id="KW-0472">Membrane</keyword>
<evidence type="ECO:0000256" key="2">
    <source>
        <dbReference type="ARBA" id="ARBA00004370"/>
    </source>
</evidence>
<dbReference type="PANTHER" id="PTHR10978:SF5">
    <property type="entry name" value="SUCCINATE DEHYDROGENASE CYTOCHROME B560 SUBUNIT, MITOCHONDRIAL"/>
    <property type="match status" value="1"/>
</dbReference>
<evidence type="ECO:0000256" key="6">
    <source>
        <dbReference type="ARBA" id="ARBA00022692"/>
    </source>
</evidence>
<comment type="caution">
    <text evidence="14">The sequence shown here is derived from an EMBL/GenBank/DDBJ whole genome shotgun (WGS) entry which is preliminary data.</text>
</comment>
<keyword evidence="9 12" id="KW-0408">Iron</keyword>
<keyword evidence="5 12" id="KW-0349">Heme</keyword>
<dbReference type="InterPro" id="IPR000701">
    <property type="entry name" value="SuccDH_FuR_B_TM-su"/>
</dbReference>
<dbReference type="Gene3D" id="1.20.1300.10">
    <property type="entry name" value="Fumarate reductase/succinate dehydrogenase, transmembrane subunit"/>
    <property type="match status" value="1"/>
</dbReference>
<dbReference type="GO" id="GO:0009055">
    <property type="term" value="F:electron transfer activity"/>
    <property type="evidence" value="ECO:0007669"/>
    <property type="project" value="InterPro"/>
</dbReference>
<evidence type="ECO:0000256" key="8">
    <source>
        <dbReference type="ARBA" id="ARBA00022989"/>
    </source>
</evidence>
<dbReference type="GO" id="GO:0046872">
    <property type="term" value="F:metal ion binding"/>
    <property type="evidence" value="ECO:0007669"/>
    <property type="project" value="UniProtKB-KW"/>
</dbReference>
<sequence length="125" mass="13848">MPSHSRPVFLNLLQIRLPVAGIMSIAHRAAGVLLFLSIPFLAALLSVALSGQAGFLQAQTLLKQPIMQVILFLLLWALSHHFLAGIRYLLIDVHLGVQAPRYRQTAWAVLILSPLLALLLLWGLW</sequence>
<dbReference type="Proteomes" id="UP000886339">
    <property type="component" value="Unassembled WGS sequence"/>
</dbReference>
<evidence type="ECO:0000256" key="13">
    <source>
        <dbReference type="SAM" id="Phobius"/>
    </source>
</evidence>
<dbReference type="PIRSF" id="PIRSF000178">
    <property type="entry name" value="SDH_cyt_b560"/>
    <property type="match status" value="1"/>
</dbReference>
<dbReference type="GO" id="GO:0005886">
    <property type="term" value="C:plasma membrane"/>
    <property type="evidence" value="ECO:0007669"/>
    <property type="project" value="TreeGrafter"/>
</dbReference>
<organism evidence="14">
    <name type="scientific">Thiolapillus brandeum</name>
    <dbReference type="NCBI Taxonomy" id="1076588"/>
    <lineage>
        <taxon>Bacteria</taxon>
        <taxon>Pseudomonadati</taxon>
        <taxon>Pseudomonadota</taxon>
        <taxon>Gammaproteobacteria</taxon>
        <taxon>Chromatiales</taxon>
        <taxon>Sedimenticolaceae</taxon>
        <taxon>Thiolapillus</taxon>
    </lineage>
</organism>
<evidence type="ECO:0000256" key="11">
    <source>
        <dbReference type="ARBA" id="ARBA00025912"/>
    </source>
</evidence>
<dbReference type="PANTHER" id="PTHR10978">
    <property type="entry name" value="SUCCINATE DEHYDROGENASE CYTOCHROME B560 SUBUNIT"/>
    <property type="match status" value="1"/>
</dbReference>
<dbReference type="SUPFAM" id="SSF81343">
    <property type="entry name" value="Fumarate reductase respiratory complex transmembrane subunits"/>
    <property type="match status" value="1"/>
</dbReference>
<keyword evidence="6 13" id="KW-0812">Transmembrane</keyword>
<accession>A0A831RXV5</accession>
<evidence type="ECO:0000256" key="3">
    <source>
        <dbReference type="ARBA" id="ARBA00007244"/>
    </source>
</evidence>
<evidence type="ECO:0000256" key="7">
    <source>
        <dbReference type="ARBA" id="ARBA00022723"/>
    </source>
</evidence>
<feature type="transmembrane region" description="Helical" evidence="13">
    <location>
        <begin position="105"/>
        <end position="124"/>
    </location>
</feature>
<dbReference type="InterPro" id="IPR014314">
    <property type="entry name" value="Succ_DH_cytb556"/>
</dbReference>
<reference evidence="14" key="1">
    <citation type="journal article" date="2020" name="mSystems">
        <title>Genome- and Community-Level Interaction Insights into Carbon Utilization and Element Cycling Functions of Hydrothermarchaeota in Hydrothermal Sediment.</title>
        <authorList>
            <person name="Zhou Z."/>
            <person name="Liu Y."/>
            <person name="Xu W."/>
            <person name="Pan J."/>
            <person name="Luo Z.H."/>
            <person name="Li M."/>
        </authorList>
    </citation>
    <scope>NUCLEOTIDE SEQUENCE [LARGE SCALE GENOMIC DNA]</scope>
    <source>
        <strain evidence="14">HyVt-458</strain>
    </source>
</reference>
<dbReference type="EMBL" id="DRLF01000349">
    <property type="protein sequence ID" value="HEC07215.1"/>
    <property type="molecule type" value="Genomic_DNA"/>
</dbReference>
<comment type="function">
    <text evidence="1">Membrane-anchoring subunit of succinate dehydrogenase (SDH).</text>
</comment>
<dbReference type="NCBIfam" id="TIGR02970">
    <property type="entry name" value="succ_dehyd_cytB"/>
    <property type="match status" value="1"/>
</dbReference>
<comment type="subcellular location">
    <subcellularLocation>
        <location evidence="2">Membrane</location>
    </subcellularLocation>
</comment>
<evidence type="ECO:0000256" key="4">
    <source>
        <dbReference type="ARBA" id="ARBA00020076"/>
    </source>
</evidence>
<comment type="cofactor">
    <cofactor evidence="12">
        <name>heme</name>
        <dbReference type="ChEBI" id="CHEBI:30413"/>
    </cofactor>
    <text evidence="12">The heme is bound between the two transmembrane subunits.</text>
</comment>
<evidence type="ECO:0000256" key="10">
    <source>
        <dbReference type="ARBA" id="ARBA00023136"/>
    </source>
</evidence>
<keyword evidence="8 13" id="KW-1133">Transmembrane helix</keyword>
<dbReference type="Pfam" id="PF01127">
    <property type="entry name" value="Sdh_cyt"/>
    <property type="match status" value="1"/>
</dbReference>
<dbReference type="GO" id="GO:0006099">
    <property type="term" value="P:tricarboxylic acid cycle"/>
    <property type="evidence" value="ECO:0007669"/>
    <property type="project" value="InterPro"/>
</dbReference>
<dbReference type="CDD" id="cd03499">
    <property type="entry name" value="SQR_TypeC_SdhC"/>
    <property type="match status" value="1"/>
</dbReference>
<evidence type="ECO:0000256" key="5">
    <source>
        <dbReference type="ARBA" id="ARBA00022617"/>
    </source>
</evidence>
<feature type="binding site" description="axial binding residue" evidence="12">
    <location>
        <position position="81"/>
    </location>
    <ligand>
        <name>heme</name>
        <dbReference type="ChEBI" id="CHEBI:30413"/>
        <note>ligand shared with second transmembrane subunit</note>
    </ligand>
    <ligandPart>
        <name>Fe</name>
        <dbReference type="ChEBI" id="CHEBI:18248"/>
    </ligandPart>
</feature>
<evidence type="ECO:0000256" key="9">
    <source>
        <dbReference type="ARBA" id="ARBA00023004"/>
    </source>
</evidence>
<comment type="subunit">
    <text evidence="11">Part of an enzyme complex containing four subunits: a flavoprotein, an iron-sulfur protein, plus two membrane-anchoring proteins, SdhC and SdhD. The complex can form homotrimers.</text>
</comment>
<comment type="similarity">
    <text evidence="3">Belongs to the cytochrome b560 family.</text>
</comment>
<protein>
    <recommendedName>
        <fullName evidence="4">Succinate dehydrogenase cytochrome b556 subunit</fullName>
    </recommendedName>
</protein>
<evidence type="ECO:0000256" key="12">
    <source>
        <dbReference type="PIRSR" id="PIRSR000178-1"/>
    </source>
</evidence>
<name>A0A831RXV5_9GAMM</name>
<gene>
    <name evidence="14" type="primary">sdhC</name>
    <name evidence="14" type="ORF">ENJ12_10200</name>
</gene>
<dbReference type="InterPro" id="IPR034804">
    <property type="entry name" value="SQR/QFR_C/D"/>
</dbReference>
<keyword evidence="7 12" id="KW-0479">Metal-binding</keyword>
<evidence type="ECO:0000313" key="14">
    <source>
        <dbReference type="EMBL" id="HEC07215.1"/>
    </source>
</evidence>
<dbReference type="AlphaFoldDB" id="A0A831RXV5"/>
<proteinExistence type="inferred from homology"/>
<evidence type="ECO:0000256" key="1">
    <source>
        <dbReference type="ARBA" id="ARBA00004050"/>
    </source>
</evidence>